<dbReference type="Gene3D" id="1.50.10.10">
    <property type="match status" value="1"/>
</dbReference>
<proteinExistence type="inferred from homology"/>
<evidence type="ECO:0000256" key="9">
    <source>
        <dbReference type="RuleBase" id="RU361166"/>
    </source>
</evidence>
<evidence type="ECO:0000256" key="5">
    <source>
        <dbReference type="ARBA" id="ARBA00023277"/>
    </source>
</evidence>
<name>A0AA89C7T3_PINIB</name>
<evidence type="ECO:0000256" key="2">
    <source>
        <dbReference type="ARBA" id="ARBA00007072"/>
    </source>
</evidence>
<keyword evidence="7 8" id="KW-0624">Polysaccharide degradation</keyword>
<dbReference type="InterPro" id="IPR012341">
    <property type="entry name" value="6hp_glycosidase-like_sf"/>
</dbReference>
<dbReference type="PROSITE" id="PS00698">
    <property type="entry name" value="GH9_3"/>
    <property type="match status" value="1"/>
</dbReference>
<dbReference type="InterPro" id="IPR012291">
    <property type="entry name" value="CBM2_carb-bd_dom_sf"/>
</dbReference>
<organism evidence="12 13">
    <name type="scientific">Pinctada imbricata</name>
    <name type="common">Atlantic pearl-oyster</name>
    <name type="synonym">Pinctada martensii</name>
    <dbReference type="NCBI Taxonomy" id="66713"/>
    <lineage>
        <taxon>Eukaryota</taxon>
        <taxon>Metazoa</taxon>
        <taxon>Spiralia</taxon>
        <taxon>Lophotrochozoa</taxon>
        <taxon>Mollusca</taxon>
        <taxon>Bivalvia</taxon>
        <taxon>Autobranchia</taxon>
        <taxon>Pteriomorphia</taxon>
        <taxon>Pterioida</taxon>
        <taxon>Pterioidea</taxon>
        <taxon>Pteriidae</taxon>
        <taxon>Pinctada</taxon>
    </lineage>
</organism>
<protein>
    <recommendedName>
        <fullName evidence="9">Endoglucanase</fullName>
        <ecNumber evidence="9">3.2.1.4</ecNumber>
    </recommendedName>
</protein>
<sequence>MQSSVHRTGLVISRYLSSSKRGETSCPKRLDISRKLKFMILLLALLALTHAQTVVKKWPGGMNGEVTLHSDADVTKWKAHIVFSQPIDALELWTSEEVGVSNGGKDHVVQGRTYNPDMPAGDMKLGFTARFPAGQEVPTFCAYLEGQASCGGGSSSSGSGSSSSGSGSSSSGTGTVAPTGSGGGGTSAPATSAPDSGSGGSGSGGSGSATSAPANSGNQGSSSAGSHYHGGNGYGGQACDGSPSQTRHDYAKALSLSILFYDAQRSGRLPPNNPVPWRGDSAVDDHGDNGVDLSGGWYDAGDLVKFNFPMAWSAHTLLWGLNKFKNGYQAAGQLDQMYDMIKTPLDYFLKCWRPNEQVYYAQVGDGYEDHKIWQRPEDMHMWRPAYKITASKPGTDVCAITAGAMAAGAIAFKDKDAGYSQKLLDSAKSLLKFANDHRGHYSNHIPAKDFYGSSSYCDDLCVGAVQIYLASGDETYLNQAKGFYEAGKAFAFSWDDNTPACQLLMYEATGDKKYLGDVEAMVRDYMDGGSVQHTPCGLAWRDKWGSLRYASNAAYIALAAADDGVGGEEFKKFALSQINYVLGDNRQHMSFEIGYGNNYPKKPHHKASSCNPGCSWNNYNSGADNPHVLNGALVGGPGPDDSYNDDRHDYTKNEVACDYNAGFQSALAALNSMGKCGNLPAAPNPKC</sequence>
<dbReference type="GO" id="GO:0008810">
    <property type="term" value="F:cellulase activity"/>
    <property type="evidence" value="ECO:0007669"/>
    <property type="project" value="UniProtKB-EC"/>
</dbReference>
<evidence type="ECO:0000259" key="11">
    <source>
        <dbReference type="Pfam" id="PF00759"/>
    </source>
</evidence>
<feature type="domain" description="Glycoside hydrolase family 9" evidence="11">
    <location>
        <begin position="250"/>
        <end position="667"/>
    </location>
</feature>
<feature type="compositionally biased region" description="Low complexity" evidence="10">
    <location>
        <begin position="187"/>
        <end position="196"/>
    </location>
</feature>
<feature type="compositionally biased region" description="Gly residues" evidence="10">
    <location>
        <begin position="197"/>
        <end position="207"/>
    </location>
</feature>
<keyword evidence="5 8" id="KW-0119">Carbohydrate metabolism</keyword>
<dbReference type="SUPFAM" id="SSF48208">
    <property type="entry name" value="Six-hairpin glycosidases"/>
    <property type="match status" value="1"/>
</dbReference>
<feature type="region of interest" description="Disordered" evidence="10">
    <location>
        <begin position="152"/>
        <end position="229"/>
    </location>
</feature>
<dbReference type="InterPro" id="IPR008928">
    <property type="entry name" value="6-hairpin_glycosidase_sf"/>
</dbReference>
<keyword evidence="4 9" id="KW-0136">Cellulose degradation</keyword>
<evidence type="ECO:0000256" key="6">
    <source>
        <dbReference type="ARBA" id="ARBA00023295"/>
    </source>
</evidence>
<evidence type="ECO:0000256" key="4">
    <source>
        <dbReference type="ARBA" id="ARBA00023001"/>
    </source>
</evidence>
<comment type="catalytic activity">
    <reaction evidence="1 9">
        <text>Endohydrolysis of (1-&gt;4)-beta-D-glucosidic linkages in cellulose, lichenin and cereal beta-D-glucans.</text>
        <dbReference type="EC" id="3.2.1.4"/>
    </reaction>
</comment>
<evidence type="ECO:0000256" key="10">
    <source>
        <dbReference type="SAM" id="MobiDB-lite"/>
    </source>
</evidence>
<keyword evidence="13" id="KW-1185">Reference proteome</keyword>
<evidence type="ECO:0000256" key="8">
    <source>
        <dbReference type="PROSITE-ProRule" id="PRU10060"/>
    </source>
</evidence>
<dbReference type="AlphaFoldDB" id="A0AA89C7T3"/>
<gene>
    <name evidence="12" type="ORF">FSP39_003142</name>
</gene>
<keyword evidence="6 8" id="KW-0326">Glycosidase</keyword>
<feature type="active site" evidence="8">
    <location>
        <position position="654"/>
    </location>
</feature>
<dbReference type="InterPro" id="IPR008965">
    <property type="entry name" value="CBM2/CBM3_carb-bd_dom_sf"/>
</dbReference>
<feature type="compositionally biased region" description="Low complexity" evidence="10">
    <location>
        <begin position="208"/>
        <end position="227"/>
    </location>
</feature>
<dbReference type="InterPro" id="IPR001701">
    <property type="entry name" value="Glyco_hydro_9"/>
</dbReference>
<dbReference type="Pfam" id="PF00759">
    <property type="entry name" value="Glyco_hydro_9"/>
    <property type="match status" value="1"/>
</dbReference>
<evidence type="ECO:0000313" key="13">
    <source>
        <dbReference type="Proteomes" id="UP001186944"/>
    </source>
</evidence>
<comment type="caution">
    <text evidence="12">The sequence shown here is derived from an EMBL/GenBank/DDBJ whole genome shotgun (WGS) entry which is preliminary data.</text>
</comment>
<feature type="compositionally biased region" description="Low complexity" evidence="10">
    <location>
        <begin position="156"/>
        <end position="179"/>
    </location>
</feature>
<dbReference type="InterPro" id="IPR033126">
    <property type="entry name" value="Glyco_hydro_9_Asp/Glu_AS"/>
</dbReference>
<comment type="similarity">
    <text evidence="2 8 9">Belongs to the glycosyl hydrolase 9 (cellulase E) family.</text>
</comment>
<dbReference type="Gene3D" id="2.60.40.290">
    <property type="match status" value="1"/>
</dbReference>
<evidence type="ECO:0000256" key="1">
    <source>
        <dbReference type="ARBA" id="ARBA00000966"/>
    </source>
</evidence>
<reference evidence="12" key="1">
    <citation type="submission" date="2019-08" db="EMBL/GenBank/DDBJ databases">
        <title>The improved chromosome-level genome for the pearl oyster Pinctada fucata martensii using PacBio sequencing and Hi-C.</title>
        <authorList>
            <person name="Zheng Z."/>
        </authorList>
    </citation>
    <scope>NUCLEOTIDE SEQUENCE</scope>
    <source>
        <strain evidence="12">ZZ-2019</strain>
        <tissue evidence="12">Adductor muscle</tissue>
    </source>
</reference>
<dbReference type="GO" id="GO:0030245">
    <property type="term" value="P:cellulose catabolic process"/>
    <property type="evidence" value="ECO:0007669"/>
    <property type="project" value="UniProtKB-KW"/>
</dbReference>
<dbReference type="Proteomes" id="UP001186944">
    <property type="component" value="Unassembled WGS sequence"/>
</dbReference>
<keyword evidence="3 8" id="KW-0378">Hydrolase</keyword>
<accession>A0AA89C7T3</accession>
<evidence type="ECO:0000256" key="3">
    <source>
        <dbReference type="ARBA" id="ARBA00022801"/>
    </source>
</evidence>
<dbReference type="GO" id="GO:0030247">
    <property type="term" value="F:polysaccharide binding"/>
    <property type="evidence" value="ECO:0007669"/>
    <property type="project" value="InterPro"/>
</dbReference>
<feature type="active site" evidence="8">
    <location>
        <position position="645"/>
    </location>
</feature>
<evidence type="ECO:0000313" key="12">
    <source>
        <dbReference type="EMBL" id="KAK3104481.1"/>
    </source>
</evidence>
<dbReference type="EC" id="3.2.1.4" evidence="9"/>
<dbReference type="EMBL" id="VSWD01000004">
    <property type="protein sequence ID" value="KAK3104481.1"/>
    <property type="molecule type" value="Genomic_DNA"/>
</dbReference>
<dbReference type="PANTHER" id="PTHR22298">
    <property type="entry name" value="ENDO-1,4-BETA-GLUCANASE"/>
    <property type="match status" value="1"/>
</dbReference>
<dbReference type="SUPFAM" id="SSF49384">
    <property type="entry name" value="Carbohydrate-binding domain"/>
    <property type="match status" value="1"/>
</dbReference>
<evidence type="ECO:0000256" key="7">
    <source>
        <dbReference type="ARBA" id="ARBA00023326"/>
    </source>
</evidence>